<evidence type="ECO:0000259" key="7">
    <source>
        <dbReference type="PROSITE" id="PS00623"/>
    </source>
</evidence>
<evidence type="ECO:0000256" key="3">
    <source>
        <dbReference type="ARBA" id="ARBA00022630"/>
    </source>
</evidence>
<dbReference type="InterPro" id="IPR012132">
    <property type="entry name" value="GMC_OxRdtase"/>
</dbReference>
<sequence>MSSNVWKVAFFAVLVAVVFQWICNCKDDPSRYFVAKPNASYDYIIVGSGSAGAVLANRLSANPDVTVLLLEAGGSNRGYRELRVPVFMWQAGIHEHLFFNYLTEPEQGKAAGYEDGRVKIPRGRVLGGSSGVNFLLYVRGSRHDYDQWANMSGDETWDYRHVLPYFKRSERITNPDNIEPGFHSSSGSLGVTKIMDSYAIRDVLVEGFKDIGFEYNPDYNGRKMMGVSRSQITTANGVRTDTAESFIWPILERPNLHVTLDAHVQKVIVDQATKAATGVEVIIRGQKVKVKARKEVILSAGAVGSPQILMLSGIGPMEHLKEMGIPVVTDLPVGKNLHDHFGIDVPIAVDKPITVSESSVTSLWSLLRYSLFGTGPLSVSGCEVMAFTATSQELKQKDWPDVQVLFTGSVLKTPILQTLHQSSQVSKELEEQRDTASYGLTCAPNFLRPKSRGQLRLKSRDPFEYPALDMNYLDEQMDVDGIVLGMEICQKLASSKPLKAVGARLTDTKPLSICSEHKFNSKAYKDCVVRARLLPIYHPSGTCKMGKVSDPTTVVDPNLKVKGIAGLRVVDASIMPSIVSGNTHASVVMIAEKASDMIMGQTPPPPEDPL</sequence>
<keyword evidence="9" id="KW-1185">Reference proteome</keyword>
<evidence type="ECO:0000256" key="1">
    <source>
        <dbReference type="ARBA" id="ARBA00001974"/>
    </source>
</evidence>
<comment type="cofactor">
    <cofactor evidence="1">
        <name>FAD</name>
        <dbReference type="ChEBI" id="CHEBI:57692"/>
    </cofactor>
</comment>
<dbReference type="RefSeq" id="XP_005111763.1">
    <property type="nucleotide sequence ID" value="XM_005111706.3"/>
</dbReference>
<organism evidence="9 10">
    <name type="scientific">Aplysia californica</name>
    <name type="common">California sea hare</name>
    <dbReference type="NCBI Taxonomy" id="6500"/>
    <lineage>
        <taxon>Eukaryota</taxon>
        <taxon>Metazoa</taxon>
        <taxon>Spiralia</taxon>
        <taxon>Lophotrochozoa</taxon>
        <taxon>Mollusca</taxon>
        <taxon>Gastropoda</taxon>
        <taxon>Heterobranchia</taxon>
        <taxon>Euthyneura</taxon>
        <taxon>Tectipleura</taxon>
        <taxon>Aplysiida</taxon>
        <taxon>Aplysioidea</taxon>
        <taxon>Aplysiidae</taxon>
        <taxon>Aplysia</taxon>
    </lineage>
</organism>
<name>A0ABM0K916_APLCA</name>
<evidence type="ECO:0000313" key="10">
    <source>
        <dbReference type="RefSeq" id="XP_005111763.1"/>
    </source>
</evidence>
<evidence type="ECO:0000256" key="2">
    <source>
        <dbReference type="ARBA" id="ARBA00010790"/>
    </source>
</evidence>
<dbReference type="PROSITE" id="PS00623">
    <property type="entry name" value="GMC_OXRED_1"/>
    <property type="match status" value="1"/>
</dbReference>
<evidence type="ECO:0000256" key="4">
    <source>
        <dbReference type="ARBA" id="ARBA00022827"/>
    </source>
</evidence>
<dbReference type="PANTHER" id="PTHR11552">
    <property type="entry name" value="GLUCOSE-METHANOL-CHOLINE GMC OXIDOREDUCTASE"/>
    <property type="match status" value="1"/>
</dbReference>
<keyword evidence="4 5" id="KW-0274">FAD</keyword>
<keyword evidence="6" id="KW-0732">Signal</keyword>
<evidence type="ECO:0000259" key="8">
    <source>
        <dbReference type="PROSITE" id="PS00624"/>
    </source>
</evidence>
<dbReference type="PROSITE" id="PS00624">
    <property type="entry name" value="GMC_OXRED_2"/>
    <property type="match status" value="1"/>
</dbReference>
<feature type="signal peptide" evidence="6">
    <location>
        <begin position="1"/>
        <end position="25"/>
    </location>
</feature>
<feature type="domain" description="Glucose-methanol-choline oxidoreductase N-terminal" evidence="8">
    <location>
        <begin position="301"/>
        <end position="315"/>
    </location>
</feature>
<dbReference type="Pfam" id="PF00732">
    <property type="entry name" value="GMC_oxred_N"/>
    <property type="match status" value="1"/>
</dbReference>
<dbReference type="PANTHER" id="PTHR11552:SF147">
    <property type="entry name" value="CHOLINE DEHYDROGENASE, MITOCHONDRIAL"/>
    <property type="match status" value="1"/>
</dbReference>
<dbReference type="Gene3D" id="3.30.560.10">
    <property type="entry name" value="Glucose Oxidase, domain 3"/>
    <property type="match status" value="1"/>
</dbReference>
<comment type="similarity">
    <text evidence="2 5">Belongs to the GMC oxidoreductase family.</text>
</comment>
<feature type="chain" id="PRO_5047315482" evidence="6">
    <location>
        <begin position="26"/>
        <end position="610"/>
    </location>
</feature>
<gene>
    <name evidence="10" type="primary">LOC101861630</name>
</gene>
<dbReference type="Pfam" id="PF05199">
    <property type="entry name" value="GMC_oxred_C"/>
    <property type="match status" value="1"/>
</dbReference>
<evidence type="ECO:0000256" key="5">
    <source>
        <dbReference type="RuleBase" id="RU003968"/>
    </source>
</evidence>
<dbReference type="PIRSF" id="PIRSF000137">
    <property type="entry name" value="Alcohol_oxidase"/>
    <property type="match status" value="1"/>
</dbReference>
<proteinExistence type="inferred from homology"/>
<dbReference type="SUPFAM" id="SSF54373">
    <property type="entry name" value="FAD-linked reductases, C-terminal domain"/>
    <property type="match status" value="1"/>
</dbReference>
<accession>A0ABM0K916</accession>
<protein>
    <submittedName>
        <fullName evidence="10">Glucose dehydrogenase [FAD, quinone]</fullName>
    </submittedName>
</protein>
<feature type="domain" description="Glucose-methanol-choline oxidoreductase N-terminal" evidence="7">
    <location>
        <begin position="123"/>
        <end position="146"/>
    </location>
</feature>
<evidence type="ECO:0000256" key="6">
    <source>
        <dbReference type="SAM" id="SignalP"/>
    </source>
</evidence>
<dbReference type="InterPro" id="IPR036188">
    <property type="entry name" value="FAD/NAD-bd_sf"/>
</dbReference>
<dbReference type="InterPro" id="IPR000172">
    <property type="entry name" value="GMC_OxRdtase_N"/>
</dbReference>
<evidence type="ECO:0000313" key="9">
    <source>
        <dbReference type="Proteomes" id="UP000694888"/>
    </source>
</evidence>
<reference evidence="10" key="1">
    <citation type="submission" date="2025-08" db="UniProtKB">
        <authorList>
            <consortium name="RefSeq"/>
        </authorList>
    </citation>
    <scope>IDENTIFICATION</scope>
</reference>
<dbReference type="SUPFAM" id="SSF51905">
    <property type="entry name" value="FAD/NAD(P)-binding domain"/>
    <property type="match status" value="1"/>
</dbReference>
<dbReference type="Proteomes" id="UP000694888">
    <property type="component" value="Unplaced"/>
</dbReference>
<dbReference type="Gene3D" id="3.50.50.60">
    <property type="entry name" value="FAD/NAD(P)-binding domain"/>
    <property type="match status" value="1"/>
</dbReference>
<dbReference type="GeneID" id="101861630"/>
<dbReference type="InterPro" id="IPR007867">
    <property type="entry name" value="GMC_OxRtase_C"/>
</dbReference>
<keyword evidence="3 5" id="KW-0285">Flavoprotein</keyword>